<comment type="similarity">
    <text evidence="1">Belongs to the thiolase-like superfamily. Chalcone/stilbene synthases family.</text>
</comment>
<dbReference type="InterPro" id="IPR016039">
    <property type="entry name" value="Thiolase-like"/>
</dbReference>
<keyword evidence="2" id="KW-0808">Transferase</keyword>
<comment type="caution">
    <text evidence="6">The sequence shown here is derived from an EMBL/GenBank/DDBJ whole genome shotgun (WGS) entry which is preliminary data.</text>
</comment>
<feature type="domain" description="Chalcone/stilbene synthase N-terminal" evidence="4">
    <location>
        <begin position="84"/>
        <end position="211"/>
    </location>
</feature>
<gene>
    <name evidence="6" type="ORF">LR394_22020</name>
</gene>
<name>A0A9X1NGY0_9ACTN</name>
<evidence type="ECO:0000259" key="5">
    <source>
        <dbReference type="Pfam" id="PF02797"/>
    </source>
</evidence>
<dbReference type="SUPFAM" id="SSF53901">
    <property type="entry name" value="Thiolase-like"/>
    <property type="match status" value="1"/>
</dbReference>
<evidence type="ECO:0000256" key="1">
    <source>
        <dbReference type="ARBA" id="ARBA00005531"/>
    </source>
</evidence>
<feature type="domain" description="Chalcone/stilbene synthase C-terminal" evidence="5">
    <location>
        <begin position="220"/>
        <end position="360"/>
    </location>
</feature>
<dbReference type="GO" id="GO:0030639">
    <property type="term" value="P:polyketide biosynthetic process"/>
    <property type="evidence" value="ECO:0007669"/>
    <property type="project" value="TreeGrafter"/>
</dbReference>
<dbReference type="InterPro" id="IPR001099">
    <property type="entry name" value="Chalcone/stilbene_synt_N"/>
</dbReference>
<evidence type="ECO:0000259" key="4">
    <source>
        <dbReference type="Pfam" id="PF00195"/>
    </source>
</evidence>
<sequence length="362" mass="38741">MSGTGRERPLLSGHRAVITGHGEAVPEPFGQEEIWDEVFARDLNGDRVARQIFLRAGITTRHASVDPRRTDVSGWSTGDRMRRYVTDGRKLGRAAVQAALADAGRRPDEIGLFVVVSCTGYATPGLDIMLADELGMDPNVRRLIVGHMGCYAAIPGLNAAADFVRAQGRPALLLCVELTSLHRQRSDDPSDLQTVVSHALFADAAAAVVLEPDSATGLELLHTTATTVPGTEELMTWDVTAHGFRMGLSPKVPDVLAGQVEEATAELVGPFGFTTPDVAGWAVHPGGRRIVEVVAERLRLADPLVAESRDVLDRYGNCSSATVLMVLDRIRRGRALRPGDPVVAMAFGPGLTLCSALLRTAC</sequence>
<protein>
    <submittedName>
        <fullName evidence="6">Type III polyketide synthase</fullName>
    </submittedName>
</protein>
<dbReference type="InterPro" id="IPR011141">
    <property type="entry name" value="Polyketide_synthase_type-III"/>
</dbReference>
<evidence type="ECO:0000313" key="7">
    <source>
        <dbReference type="Proteomes" id="UP001138997"/>
    </source>
</evidence>
<dbReference type="PIRSF" id="PIRSF000451">
    <property type="entry name" value="PKS_III"/>
    <property type="match status" value="1"/>
</dbReference>
<evidence type="ECO:0000256" key="2">
    <source>
        <dbReference type="ARBA" id="ARBA00022679"/>
    </source>
</evidence>
<dbReference type="PANTHER" id="PTHR11877">
    <property type="entry name" value="HYDROXYMETHYLGLUTARYL-COA SYNTHASE"/>
    <property type="match status" value="1"/>
</dbReference>
<accession>A0A9X1NGY0</accession>
<dbReference type="PANTHER" id="PTHR11877:SF46">
    <property type="entry name" value="TYPE III POLYKETIDE SYNTHASE A"/>
    <property type="match status" value="1"/>
</dbReference>
<keyword evidence="7" id="KW-1185">Reference proteome</keyword>
<dbReference type="Gene3D" id="3.40.47.10">
    <property type="match status" value="2"/>
</dbReference>
<dbReference type="Pfam" id="PF00195">
    <property type="entry name" value="Chal_sti_synt_N"/>
    <property type="match status" value="1"/>
</dbReference>
<dbReference type="Proteomes" id="UP001138997">
    <property type="component" value="Unassembled WGS sequence"/>
</dbReference>
<reference evidence="6" key="1">
    <citation type="submission" date="2021-11" db="EMBL/GenBank/DDBJ databases">
        <title>Streptomyces corallinus and Kineosporia corallina sp. nov., two new coral-derived marine actinobacteria.</title>
        <authorList>
            <person name="Buangrab K."/>
            <person name="Sutthacheep M."/>
            <person name="Yeemin T."/>
            <person name="Harunari E."/>
            <person name="Igarashi Y."/>
            <person name="Sripreechasak P."/>
            <person name="Kanchanasin P."/>
            <person name="Tanasupawat S."/>
            <person name="Phongsopitanun W."/>
        </authorList>
    </citation>
    <scope>NUCLEOTIDE SEQUENCE</scope>
    <source>
        <strain evidence="6">JCM 31032</strain>
    </source>
</reference>
<feature type="active site" description="Acyl-thioester intermediate" evidence="3">
    <location>
        <position position="150"/>
    </location>
</feature>
<evidence type="ECO:0000256" key="3">
    <source>
        <dbReference type="PIRSR" id="PIRSR000451-1"/>
    </source>
</evidence>
<dbReference type="GO" id="GO:0016747">
    <property type="term" value="F:acyltransferase activity, transferring groups other than amino-acyl groups"/>
    <property type="evidence" value="ECO:0007669"/>
    <property type="project" value="InterPro"/>
</dbReference>
<dbReference type="Pfam" id="PF02797">
    <property type="entry name" value="Chal_sti_synt_C"/>
    <property type="match status" value="1"/>
</dbReference>
<dbReference type="InterPro" id="IPR012328">
    <property type="entry name" value="Chalcone/stilbene_synt_C"/>
</dbReference>
<evidence type="ECO:0000313" key="6">
    <source>
        <dbReference type="EMBL" id="MCD5313591.1"/>
    </source>
</evidence>
<dbReference type="EMBL" id="JAJOMB010000012">
    <property type="protein sequence ID" value="MCD5313591.1"/>
    <property type="molecule type" value="Genomic_DNA"/>
</dbReference>
<organism evidence="6 7">
    <name type="scientific">Kineosporia babensis</name>
    <dbReference type="NCBI Taxonomy" id="499548"/>
    <lineage>
        <taxon>Bacteria</taxon>
        <taxon>Bacillati</taxon>
        <taxon>Actinomycetota</taxon>
        <taxon>Actinomycetes</taxon>
        <taxon>Kineosporiales</taxon>
        <taxon>Kineosporiaceae</taxon>
        <taxon>Kineosporia</taxon>
    </lineage>
</organism>
<dbReference type="CDD" id="cd00831">
    <property type="entry name" value="CHS_like"/>
    <property type="match status" value="1"/>
</dbReference>
<dbReference type="AlphaFoldDB" id="A0A9X1NGY0"/>
<proteinExistence type="inferred from homology"/>
<dbReference type="RefSeq" id="WP_231444929.1">
    <property type="nucleotide sequence ID" value="NZ_JAJOMB010000012.1"/>
</dbReference>